<dbReference type="Proteomes" id="UP000539313">
    <property type="component" value="Unassembled WGS sequence"/>
</dbReference>
<proteinExistence type="predicted"/>
<keyword evidence="3" id="KW-1185">Reference proteome</keyword>
<evidence type="ECO:0000313" key="2">
    <source>
        <dbReference type="EMBL" id="MBA9007295.1"/>
    </source>
</evidence>
<evidence type="ECO:0000313" key="3">
    <source>
        <dbReference type="Proteomes" id="UP000539313"/>
    </source>
</evidence>
<gene>
    <name evidence="2" type="ORF">HNR21_006177</name>
</gene>
<organism evidence="2 3">
    <name type="scientific">Thermomonospora cellulosilytica</name>
    <dbReference type="NCBI Taxonomy" id="1411118"/>
    <lineage>
        <taxon>Bacteria</taxon>
        <taxon>Bacillati</taxon>
        <taxon>Actinomycetota</taxon>
        <taxon>Actinomycetes</taxon>
        <taxon>Streptosporangiales</taxon>
        <taxon>Thermomonosporaceae</taxon>
        <taxon>Thermomonospora</taxon>
    </lineage>
</organism>
<dbReference type="AlphaFoldDB" id="A0A7W3N4C2"/>
<protein>
    <submittedName>
        <fullName evidence="2">Uncharacterized protein</fullName>
    </submittedName>
</protein>
<accession>A0A7W3N4C2</accession>
<dbReference type="EMBL" id="JACJII010000001">
    <property type="protein sequence ID" value="MBA9007295.1"/>
    <property type="molecule type" value="Genomic_DNA"/>
</dbReference>
<dbReference type="RefSeq" id="WP_182707916.1">
    <property type="nucleotide sequence ID" value="NZ_JACJII010000001.1"/>
</dbReference>
<evidence type="ECO:0000256" key="1">
    <source>
        <dbReference type="SAM" id="MobiDB-lite"/>
    </source>
</evidence>
<comment type="caution">
    <text evidence="2">The sequence shown here is derived from an EMBL/GenBank/DDBJ whole genome shotgun (WGS) entry which is preliminary data.</text>
</comment>
<feature type="region of interest" description="Disordered" evidence="1">
    <location>
        <begin position="480"/>
        <end position="504"/>
    </location>
</feature>
<reference evidence="2 3" key="1">
    <citation type="submission" date="2020-08" db="EMBL/GenBank/DDBJ databases">
        <title>Sequencing the genomes of 1000 actinobacteria strains.</title>
        <authorList>
            <person name="Klenk H.-P."/>
        </authorList>
    </citation>
    <scope>NUCLEOTIDE SEQUENCE [LARGE SCALE GENOMIC DNA]</scope>
    <source>
        <strain evidence="2 3">DSM 45823</strain>
    </source>
</reference>
<sequence>MATFGELLTAADRYLTQATAELDRPETEHQARHPGTVNELARLTTVLARYGERIGNGFGLTPANTETVRSAARAFTQNLHQAARILGTPEWTEPGGPDLAWTLRAAANTLGCGLDLLTSHTTSTPGQAQPATANTTVITDPEASSALLHRLGQYARTLGHLAERSSPDARQAAHPLLQASTCTEGLRPTAALALEGIRLRSTGERIQPLPGESTEELLHGIHISTQRLRNLNPLLAGTHTWRYLATAAAITCRLNGHITGVITRRLRDLGHPHQGASLIPAAQDIRVLGRKWRAIAREWDTLFETRLTPGTTPAAIDASDLIIRLGRLIYTDPTWTPGPKARSEIAPPERLIPDVAHAGALGLAVLRSIEACTALAAAHHTAVADATKIAMMRRTLPRYAGHRIPAAGRNIRIRYETTHHHGRETTVALGKALLAAIPEHSPTAAETALIVHRASTPPGHESPAALAAQSFPGITAQALRMLGKQTASDPPRIPSPSRSPRRAR</sequence>
<name>A0A7W3N4C2_9ACTN</name>